<reference evidence="2" key="2">
    <citation type="submission" date="2022-09" db="EMBL/GenBank/DDBJ databases">
        <title>Aerococcus urinae taxonomy study.</title>
        <authorList>
            <person name="Christensen J."/>
            <person name="Senneby E."/>
        </authorList>
    </citation>
    <scope>NUCLEOTIDE SEQUENCE</scope>
    <source>
        <strain evidence="2">LUND-41-B12</strain>
    </source>
</reference>
<dbReference type="EMBL" id="JAOTMY010000001">
    <property type="protein sequence ID" value="MCY3087152.1"/>
    <property type="molecule type" value="Genomic_DNA"/>
</dbReference>
<accession>A0A9Q4DEW7</accession>
<proteinExistence type="predicted"/>
<gene>
    <name evidence="3" type="ORF">DBT44_0003580</name>
    <name evidence="2" type="ORF">ODY61_03335</name>
</gene>
<keyword evidence="4" id="KW-1185">Reference proteome</keyword>
<name>A0A1E9PGT2_9LACT</name>
<dbReference type="EMBL" id="CP145132">
    <property type="protein sequence ID" value="WWC55400.1"/>
    <property type="molecule type" value="Genomic_DNA"/>
</dbReference>
<dbReference type="AlphaFoldDB" id="A0A1E9PGT2"/>
<sequence length="228" mass="25958">MKNLIKKPSFIAGVIALLVASVCFNGVLAYINNNLTNELEKTRQAVSINRNNGDESSDKDKLIKSLEEENAKLKNDKNSQQNRNPDDKNKATSNVTSTKTLVEDFIKNYEELSTQRPDYDNQIPKFKPLVTDNLLKQLFPEVPQDQMAKTEDEINDHNIYNRTVDNISVFLNEEELEKEEPVAMAKVTITTHIENAEDRNNTSSKIMEIHLKKVDGQLKVDSFATNFL</sequence>
<accession>A0A1E9PGT2</accession>
<protein>
    <submittedName>
        <fullName evidence="2">Uncharacterized protein</fullName>
    </submittedName>
</protein>
<organism evidence="2 5">
    <name type="scientific">Aerococcus mictus</name>
    <dbReference type="NCBI Taxonomy" id="2976810"/>
    <lineage>
        <taxon>Bacteria</taxon>
        <taxon>Bacillati</taxon>
        <taxon>Bacillota</taxon>
        <taxon>Bacilli</taxon>
        <taxon>Lactobacillales</taxon>
        <taxon>Aerococcaceae</taxon>
        <taxon>Aerococcus</taxon>
    </lineage>
</organism>
<reference evidence="3 4" key="1">
    <citation type="journal article" date="2020" name="J. Bacteriol.">
        <title>Aerococcus urinae Isolated from Women with Lower Urinary Tract Symptoms: In Vitro Aggregation and Genome Analysis.</title>
        <authorList>
            <person name="Hilt E.E."/>
            <person name="Putonti C."/>
            <person name="Thomas-White K."/>
            <person name="Lewis A.L."/>
            <person name="Visick K.L."/>
            <person name="Gilbert N.M."/>
            <person name="Wolfe A.J."/>
        </authorList>
    </citation>
    <scope>NUCLEOTIDE SEQUENCE [LARGE SCALE GENOMIC DNA]</scope>
    <source>
        <strain evidence="3 4">UMB1016</strain>
    </source>
</reference>
<dbReference type="Proteomes" id="UP000250354">
    <property type="component" value="Chromosome"/>
</dbReference>
<evidence type="ECO:0000313" key="2">
    <source>
        <dbReference type="EMBL" id="MCY3087152.1"/>
    </source>
</evidence>
<reference evidence="3" key="3">
    <citation type="submission" date="2024-02" db="EMBL/GenBank/DDBJ databases">
        <authorList>
            <person name="Choi B."/>
        </authorList>
    </citation>
    <scope>NUCLEOTIDE SEQUENCE</scope>
    <source>
        <strain evidence="3">UMB1016</strain>
    </source>
</reference>
<evidence type="ECO:0000313" key="5">
    <source>
        <dbReference type="Proteomes" id="UP001069047"/>
    </source>
</evidence>
<feature type="region of interest" description="Disordered" evidence="1">
    <location>
        <begin position="71"/>
        <end position="96"/>
    </location>
</feature>
<dbReference type="RefSeq" id="WP_070559167.1">
    <property type="nucleotide sequence ID" value="NZ_CAJHLG010000004.1"/>
</dbReference>
<dbReference type="Proteomes" id="UP001069047">
    <property type="component" value="Unassembled WGS sequence"/>
</dbReference>
<evidence type="ECO:0000313" key="3">
    <source>
        <dbReference type="EMBL" id="WWC55400.1"/>
    </source>
</evidence>
<evidence type="ECO:0000313" key="4">
    <source>
        <dbReference type="Proteomes" id="UP000250354"/>
    </source>
</evidence>
<evidence type="ECO:0000256" key="1">
    <source>
        <dbReference type="SAM" id="MobiDB-lite"/>
    </source>
</evidence>